<dbReference type="PROSITE" id="PS51532">
    <property type="entry name" value="PITH"/>
    <property type="match status" value="1"/>
</dbReference>
<feature type="region of interest" description="Disordered" evidence="2">
    <location>
        <begin position="277"/>
        <end position="302"/>
    </location>
</feature>
<dbReference type="PANTHER" id="PTHR12175:SF1">
    <property type="entry name" value="PITH DOMAIN-CONTAINING PROTEIN 1"/>
    <property type="match status" value="1"/>
</dbReference>
<evidence type="ECO:0000259" key="3">
    <source>
        <dbReference type="PROSITE" id="PS51532"/>
    </source>
</evidence>
<dbReference type="EMBL" id="JAPDMQ010000827">
    <property type="protein sequence ID" value="KAK0520217.1"/>
    <property type="molecule type" value="Genomic_DNA"/>
</dbReference>
<dbReference type="PANTHER" id="PTHR12175">
    <property type="entry name" value="AD039 HT014 THIOREDOXIN FAMILY TRP26"/>
    <property type="match status" value="1"/>
</dbReference>
<dbReference type="Proteomes" id="UP001176521">
    <property type="component" value="Unassembled WGS sequence"/>
</dbReference>
<evidence type="ECO:0000313" key="5">
    <source>
        <dbReference type="Proteomes" id="UP001176521"/>
    </source>
</evidence>
<dbReference type="Gene3D" id="2.60.120.470">
    <property type="entry name" value="PITH domain"/>
    <property type="match status" value="2"/>
</dbReference>
<feature type="region of interest" description="Disordered" evidence="2">
    <location>
        <begin position="116"/>
        <end position="189"/>
    </location>
</feature>
<dbReference type="InterPro" id="IPR045099">
    <property type="entry name" value="PITH1-like"/>
</dbReference>
<name>A0AAN6G6T3_9BASI</name>
<feature type="compositionally biased region" description="Low complexity" evidence="2">
    <location>
        <begin position="150"/>
        <end position="183"/>
    </location>
</feature>
<reference evidence="4" key="1">
    <citation type="journal article" date="2023" name="PhytoFront">
        <title>Draft Genome Resources of Seven Strains of Tilletia horrida, Causal Agent of Kernel Smut of Rice.</title>
        <authorList>
            <person name="Khanal S."/>
            <person name="Antony Babu S."/>
            <person name="Zhou X.G."/>
        </authorList>
    </citation>
    <scope>NUCLEOTIDE SEQUENCE</scope>
    <source>
        <strain evidence="4">TX3</strain>
    </source>
</reference>
<dbReference type="InterPro" id="IPR008979">
    <property type="entry name" value="Galactose-bd-like_sf"/>
</dbReference>
<dbReference type="SUPFAM" id="SSF49785">
    <property type="entry name" value="Galactose-binding domain-like"/>
    <property type="match status" value="1"/>
</dbReference>
<dbReference type="InterPro" id="IPR037047">
    <property type="entry name" value="PITH_dom_sf"/>
</dbReference>
<proteinExistence type="inferred from homology"/>
<evidence type="ECO:0000256" key="2">
    <source>
        <dbReference type="SAM" id="MobiDB-lite"/>
    </source>
</evidence>
<protein>
    <recommendedName>
        <fullName evidence="3">PITH domain-containing protein</fullName>
    </recommendedName>
</protein>
<dbReference type="GO" id="GO:0005737">
    <property type="term" value="C:cytoplasm"/>
    <property type="evidence" value="ECO:0007669"/>
    <property type="project" value="UniProtKB-ARBA"/>
</dbReference>
<accession>A0AAN6G6T3</accession>
<feature type="domain" description="PITH" evidence="3">
    <location>
        <begin position="14"/>
        <end position="217"/>
    </location>
</feature>
<evidence type="ECO:0000256" key="1">
    <source>
        <dbReference type="ARBA" id="ARBA00025788"/>
    </source>
</evidence>
<organism evidence="4 5">
    <name type="scientific">Tilletia horrida</name>
    <dbReference type="NCBI Taxonomy" id="155126"/>
    <lineage>
        <taxon>Eukaryota</taxon>
        <taxon>Fungi</taxon>
        <taxon>Dikarya</taxon>
        <taxon>Basidiomycota</taxon>
        <taxon>Ustilaginomycotina</taxon>
        <taxon>Exobasidiomycetes</taxon>
        <taxon>Tilletiales</taxon>
        <taxon>Tilletiaceae</taxon>
        <taxon>Tilletia</taxon>
    </lineage>
</organism>
<sequence>MNCNEEVTTVDLNQVGLQAGDESNLYEHIDRDKVWGLNLAVPEAAAGVIKPWHERNSLEVYVESLVDDQFIITVPLTCPCRIKSILLNPGRGDLAPQRCRAYVNRPQGISFDEVEANSSAEAPAVPTPPPPRPAPSAAVPTQGLSNLRLSAPSSAPSSASSAQAGEERGGSAQQQQQQQQQQQHYVSSTSATNRAGAVGSVGSGKPQADFALLEGGIGGGVSEYPVSLARFANVNSVSIVLSDAPGLETGQLFYLGFRGTALSLKKSEQADFDVPAANAADAPIDGVRDRAQGGSIRQGGVR</sequence>
<comment type="caution">
    <text evidence="4">The sequence shown here is derived from an EMBL/GenBank/DDBJ whole genome shotgun (WGS) entry which is preliminary data.</text>
</comment>
<dbReference type="AlphaFoldDB" id="A0AAN6G6T3"/>
<comment type="similarity">
    <text evidence="1">Belongs to the PITHD1 family.</text>
</comment>
<feature type="compositionally biased region" description="Pro residues" evidence="2">
    <location>
        <begin position="125"/>
        <end position="134"/>
    </location>
</feature>
<gene>
    <name evidence="4" type="ORF">OC842_007169</name>
</gene>
<dbReference type="GO" id="GO:0005634">
    <property type="term" value="C:nucleus"/>
    <property type="evidence" value="ECO:0007669"/>
    <property type="project" value="TreeGrafter"/>
</dbReference>
<evidence type="ECO:0000313" key="4">
    <source>
        <dbReference type="EMBL" id="KAK0520217.1"/>
    </source>
</evidence>
<keyword evidence="5" id="KW-1185">Reference proteome</keyword>
<dbReference type="InterPro" id="IPR010400">
    <property type="entry name" value="PITH_dom"/>
</dbReference>
<dbReference type="Pfam" id="PF06201">
    <property type="entry name" value="PITH"/>
    <property type="match status" value="2"/>
</dbReference>